<dbReference type="RefSeq" id="WP_348946385.1">
    <property type="nucleotide sequence ID" value="NZ_CP157355.1"/>
</dbReference>
<dbReference type="Gene3D" id="3.40.50.720">
    <property type="entry name" value="NAD(P)-binding Rossmann-like Domain"/>
    <property type="match status" value="1"/>
</dbReference>
<dbReference type="PANTHER" id="PTHR12126">
    <property type="entry name" value="NADH-UBIQUINONE OXIDOREDUCTASE 39 KDA SUBUNIT-RELATED"/>
    <property type="match status" value="1"/>
</dbReference>
<evidence type="ECO:0000259" key="1">
    <source>
        <dbReference type="Pfam" id="PF01370"/>
    </source>
</evidence>
<dbReference type="Pfam" id="PF13781">
    <property type="entry name" value="DoxX_3"/>
    <property type="match status" value="1"/>
</dbReference>
<gene>
    <name evidence="2" type="ORF">ABHF33_07575</name>
</gene>
<dbReference type="GO" id="GO:0044877">
    <property type="term" value="F:protein-containing complex binding"/>
    <property type="evidence" value="ECO:0007669"/>
    <property type="project" value="TreeGrafter"/>
</dbReference>
<dbReference type="InterPro" id="IPR036291">
    <property type="entry name" value="NAD(P)-bd_dom_sf"/>
</dbReference>
<dbReference type="Pfam" id="PF01370">
    <property type="entry name" value="Epimerase"/>
    <property type="match status" value="1"/>
</dbReference>
<dbReference type="PANTHER" id="PTHR12126:SF11">
    <property type="entry name" value="NADH DEHYDROGENASE [UBIQUINONE] 1 ALPHA SUBCOMPLEX SUBUNIT 9, MITOCHONDRIAL"/>
    <property type="match status" value="1"/>
</dbReference>
<dbReference type="SUPFAM" id="SSF51735">
    <property type="entry name" value="NAD(P)-binding Rossmann-fold domains"/>
    <property type="match status" value="1"/>
</dbReference>
<reference evidence="2" key="1">
    <citation type="submission" date="2024-05" db="EMBL/GenBank/DDBJ databases">
        <authorList>
            <person name="Yang L."/>
            <person name="Pan L."/>
        </authorList>
    </citation>
    <scope>NUCLEOTIDE SEQUENCE</scope>
    <source>
        <strain evidence="2">FCG-7</strain>
    </source>
</reference>
<dbReference type="AlphaFoldDB" id="A0AAU7FF02"/>
<sequence length="436" mass="46419">MNILLLGGSGLIGSALLLTLLDQGYCVTTISRKAIDGNTRQGIYQLQADISHWTEPQDWQPALAHVDIVINAVGIFAENAQQSFAALHVAMPTALFAACEQAGLNGSNSSRSGAPRVIHISALGADVNAATEYWRSKGQADAALIASDLDWAIVRPSLIYSPNGRSCQQFLQMASWPLLPDLRGCAAVQPVHLDDVIAAILALLAAPNQQVVNLVGPSAMSLSQWLAVLRAGMGLPATINLPVYGWMQDIAAAATQYLPGSLFSPTSLAMLRAGNVADTAPLAKLLRHSPKAAASDVKGSSDAALSEGLAAIAQLGWLVPLLRYTMAAVWLITAMVSTINWPQSLALLAQLGIAESLQWPLLLGAIGCDLALGVSCLMSRWRSWKLQIALVLLYSALISWGLSEYLLHPFGPILKNLPILAVLLLLDQCEQPHDKR</sequence>
<dbReference type="InterPro" id="IPR025695">
    <property type="entry name" value="DoxX-like"/>
</dbReference>
<dbReference type="KEGG" id="cmav:ABHF33_07575"/>
<accession>A0AAU7FF02</accession>
<dbReference type="EMBL" id="CP157355">
    <property type="protein sequence ID" value="XBM02114.1"/>
    <property type="molecule type" value="Genomic_DNA"/>
</dbReference>
<proteinExistence type="predicted"/>
<dbReference type="InterPro" id="IPR001509">
    <property type="entry name" value="Epimerase_deHydtase"/>
</dbReference>
<evidence type="ECO:0000313" key="2">
    <source>
        <dbReference type="EMBL" id="XBM02114.1"/>
    </source>
</evidence>
<organism evidence="2">
    <name type="scientific">Chitinibacter mangrovi</name>
    <dbReference type="NCBI Taxonomy" id="3153927"/>
    <lineage>
        <taxon>Bacteria</taxon>
        <taxon>Pseudomonadati</taxon>
        <taxon>Pseudomonadota</taxon>
        <taxon>Betaproteobacteria</taxon>
        <taxon>Neisseriales</taxon>
        <taxon>Chitinibacteraceae</taxon>
        <taxon>Chitinibacter</taxon>
    </lineage>
</organism>
<feature type="domain" description="NAD-dependent epimerase/dehydratase" evidence="1">
    <location>
        <begin position="3"/>
        <end position="211"/>
    </location>
</feature>
<dbReference type="InterPro" id="IPR051207">
    <property type="entry name" value="ComplexI_NDUFA9_subunit"/>
</dbReference>
<protein>
    <submittedName>
        <fullName evidence="2">SDR family oxidoreductase</fullName>
    </submittedName>
</protein>
<name>A0AAU7FF02_9NEIS</name>